<dbReference type="Pfam" id="PF01614">
    <property type="entry name" value="IclR_C"/>
    <property type="match status" value="1"/>
</dbReference>
<gene>
    <name evidence="6" type="ORF">IV417_08650</name>
</gene>
<organism evidence="6 7">
    <name type="scientific">Harenicola maris</name>
    <dbReference type="NCBI Taxonomy" id="2841044"/>
    <lineage>
        <taxon>Bacteria</taxon>
        <taxon>Pseudomonadati</taxon>
        <taxon>Pseudomonadota</taxon>
        <taxon>Alphaproteobacteria</taxon>
        <taxon>Rhodobacterales</taxon>
        <taxon>Paracoccaceae</taxon>
        <taxon>Harenicola</taxon>
    </lineage>
</organism>
<dbReference type="PROSITE" id="PS51077">
    <property type="entry name" value="HTH_ICLR"/>
    <property type="match status" value="1"/>
</dbReference>
<dbReference type="PANTHER" id="PTHR30136">
    <property type="entry name" value="HELIX-TURN-HELIX TRANSCRIPTIONAL REGULATOR, ICLR FAMILY"/>
    <property type="match status" value="1"/>
</dbReference>
<protein>
    <submittedName>
        <fullName evidence="6">IclR family transcriptional regulator</fullName>
    </submittedName>
</protein>
<dbReference type="InterPro" id="IPR014757">
    <property type="entry name" value="Tscrpt_reg_IclR_C"/>
</dbReference>
<dbReference type="InterPro" id="IPR036388">
    <property type="entry name" value="WH-like_DNA-bd_sf"/>
</dbReference>
<feature type="domain" description="IclR-ED" evidence="5">
    <location>
        <begin position="79"/>
        <end position="261"/>
    </location>
</feature>
<evidence type="ECO:0000256" key="1">
    <source>
        <dbReference type="ARBA" id="ARBA00023015"/>
    </source>
</evidence>
<name>A0AAP2CN32_9RHOB</name>
<dbReference type="InterPro" id="IPR050707">
    <property type="entry name" value="HTH_MetabolicPath_Reg"/>
</dbReference>
<evidence type="ECO:0000259" key="5">
    <source>
        <dbReference type="PROSITE" id="PS51078"/>
    </source>
</evidence>
<sequence length="262" mass="28066">MVEAIEEKNKKNASYVISSVDRAAHMLLVLAESPDSGVTELAEATQNTKSLTFRLLHTLERRGLVRKDPERRTYTLGYRALLLGDQSRRQSRLISTADPILAELSQITRENALLLVREDQKAICIAIHESPEPLRIFAAVGRLGPLHAGGGPKVLLAHAPEEVQQSVISGALEAFTEDSISDGDALMETLDQIKADGHVVSVGELDPNIFSVAAPVRDHTGAVIAALAVNGPTARLAEGTLDNVRSAVLTSATKLSQMLGGQ</sequence>
<dbReference type="GO" id="GO:0045892">
    <property type="term" value="P:negative regulation of DNA-templated transcription"/>
    <property type="evidence" value="ECO:0007669"/>
    <property type="project" value="TreeGrafter"/>
</dbReference>
<dbReference type="Pfam" id="PF09339">
    <property type="entry name" value="HTH_IclR"/>
    <property type="match status" value="1"/>
</dbReference>
<evidence type="ECO:0000256" key="3">
    <source>
        <dbReference type="ARBA" id="ARBA00023163"/>
    </source>
</evidence>
<dbReference type="GO" id="GO:0003677">
    <property type="term" value="F:DNA binding"/>
    <property type="evidence" value="ECO:0007669"/>
    <property type="project" value="UniProtKB-KW"/>
</dbReference>
<dbReference type="Proteomes" id="UP001315686">
    <property type="component" value="Unassembled WGS sequence"/>
</dbReference>
<dbReference type="SUPFAM" id="SSF46785">
    <property type="entry name" value="Winged helix' DNA-binding domain"/>
    <property type="match status" value="1"/>
</dbReference>
<accession>A0AAP2CN32</accession>
<dbReference type="InterPro" id="IPR029016">
    <property type="entry name" value="GAF-like_dom_sf"/>
</dbReference>
<evidence type="ECO:0000256" key="2">
    <source>
        <dbReference type="ARBA" id="ARBA00023125"/>
    </source>
</evidence>
<reference evidence="6 7" key="1">
    <citation type="journal article" date="2021" name="Arch. Microbiol.">
        <title>Harenicola maris gen. nov., sp. nov. isolated from the Sea of Japan shallow sediments.</title>
        <authorList>
            <person name="Romanenko L.A."/>
            <person name="Kurilenko V.V."/>
            <person name="Chernysheva N.Y."/>
            <person name="Tekutyeva L.A."/>
            <person name="Velansky P.V."/>
            <person name="Svetashev V.I."/>
            <person name="Isaeva M.P."/>
        </authorList>
    </citation>
    <scope>NUCLEOTIDE SEQUENCE [LARGE SCALE GENOMIC DNA]</scope>
    <source>
        <strain evidence="6 7">KMM 3653</strain>
    </source>
</reference>
<dbReference type="RefSeq" id="WP_327793688.1">
    <property type="nucleotide sequence ID" value="NZ_JADQAZ010000002.1"/>
</dbReference>
<dbReference type="AlphaFoldDB" id="A0AAP2CN32"/>
<dbReference type="InterPro" id="IPR036390">
    <property type="entry name" value="WH_DNA-bd_sf"/>
</dbReference>
<comment type="caution">
    <text evidence="6">The sequence shown here is derived from an EMBL/GenBank/DDBJ whole genome shotgun (WGS) entry which is preliminary data.</text>
</comment>
<dbReference type="PANTHER" id="PTHR30136:SF24">
    <property type="entry name" value="HTH-TYPE TRANSCRIPTIONAL REPRESSOR ALLR"/>
    <property type="match status" value="1"/>
</dbReference>
<dbReference type="Gene3D" id="1.10.10.10">
    <property type="entry name" value="Winged helix-like DNA-binding domain superfamily/Winged helix DNA-binding domain"/>
    <property type="match status" value="1"/>
</dbReference>
<keyword evidence="3" id="KW-0804">Transcription</keyword>
<dbReference type="PROSITE" id="PS51078">
    <property type="entry name" value="ICLR_ED"/>
    <property type="match status" value="1"/>
</dbReference>
<keyword evidence="7" id="KW-1185">Reference proteome</keyword>
<feature type="domain" description="HTH iclR-type" evidence="4">
    <location>
        <begin position="17"/>
        <end position="78"/>
    </location>
</feature>
<dbReference type="SUPFAM" id="SSF55781">
    <property type="entry name" value="GAF domain-like"/>
    <property type="match status" value="1"/>
</dbReference>
<evidence type="ECO:0000313" key="7">
    <source>
        <dbReference type="Proteomes" id="UP001315686"/>
    </source>
</evidence>
<keyword evidence="1" id="KW-0805">Transcription regulation</keyword>
<keyword evidence="2" id="KW-0238">DNA-binding</keyword>
<dbReference type="InterPro" id="IPR005471">
    <property type="entry name" value="Tscrpt_reg_IclR_N"/>
</dbReference>
<dbReference type="SMART" id="SM00346">
    <property type="entry name" value="HTH_ICLR"/>
    <property type="match status" value="1"/>
</dbReference>
<dbReference type="GO" id="GO:0003700">
    <property type="term" value="F:DNA-binding transcription factor activity"/>
    <property type="evidence" value="ECO:0007669"/>
    <property type="project" value="TreeGrafter"/>
</dbReference>
<proteinExistence type="predicted"/>
<evidence type="ECO:0000259" key="4">
    <source>
        <dbReference type="PROSITE" id="PS51077"/>
    </source>
</evidence>
<evidence type="ECO:0000313" key="6">
    <source>
        <dbReference type="EMBL" id="MBT0957454.1"/>
    </source>
</evidence>
<dbReference type="Gene3D" id="3.30.450.40">
    <property type="match status" value="1"/>
</dbReference>
<dbReference type="EMBL" id="JADQAZ010000002">
    <property type="protein sequence ID" value="MBT0957454.1"/>
    <property type="molecule type" value="Genomic_DNA"/>
</dbReference>